<protein>
    <submittedName>
        <fullName evidence="1">Uncharacterized protein</fullName>
    </submittedName>
</protein>
<dbReference type="RefSeq" id="WP_002213205.1">
    <property type="nucleotide sequence ID" value="NC_008150.1"/>
</dbReference>
<name>A0A0E1P1I3_YERPA</name>
<evidence type="ECO:0000313" key="1">
    <source>
        <dbReference type="EMBL" id="ABG13229.1"/>
    </source>
</evidence>
<organism evidence="1 2">
    <name type="scientific">Yersinia pestis bv. Antiqua (strain Antiqua)</name>
    <dbReference type="NCBI Taxonomy" id="360102"/>
    <lineage>
        <taxon>Bacteria</taxon>
        <taxon>Pseudomonadati</taxon>
        <taxon>Pseudomonadota</taxon>
        <taxon>Gammaproteobacteria</taxon>
        <taxon>Enterobacterales</taxon>
        <taxon>Yersiniaceae</taxon>
        <taxon>Yersinia</taxon>
    </lineage>
</organism>
<dbReference type="Proteomes" id="UP000001971">
    <property type="component" value="Chromosome"/>
</dbReference>
<dbReference type="HOGENOM" id="CLU_1439081_0_0_6"/>
<gene>
    <name evidence="1" type="ordered locus">YPA_1262</name>
</gene>
<accession>A0A0E1P1I3</accession>
<dbReference type="EMBL" id="CP000308">
    <property type="protein sequence ID" value="ABG13229.1"/>
    <property type="molecule type" value="Genomic_DNA"/>
</dbReference>
<dbReference type="GeneID" id="57976698"/>
<proteinExistence type="predicted"/>
<reference evidence="1 2" key="1">
    <citation type="journal article" date="2006" name="J. Bacteriol.">
        <title>Complete genome sequence of Yersinia pestis strains Antiqua and Nepal516: evidence of gene reduction in an emerging pathogen.</title>
        <authorList>
            <person name="Chain P.S."/>
            <person name="Hu P."/>
            <person name="Malfatti S.A."/>
            <person name="Radnedge L."/>
            <person name="Larimer F."/>
            <person name="Vergez L.M."/>
            <person name="Worsham P."/>
            <person name="Chu M.C."/>
            <person name="Andersen G.L."/>
        </authorList>
    </citation>
    <scope>NUCLEOTIDE SEQUENCE [LARGE SCALE GENOMIC DNA]</scope>
    <source>
        <strain evidence="1 2">Antiqua</strain>
    </source>
</reference>
<dbReference type="AlphaFoldDB" id="A0A0E1P1I3"/>
<sequence length="189" mass="22219" precursor="true">MKKSVKLSVAIFYLFLCIPVFSLPIFNESLPADNPTQEAALLVQKLITSEDSEKSEIFKQFKNLLDENPENINVRKMYINSLLADRYYAEGLQELEILNKKHFTRTDLLTECMVKERLGKRDDECYRQVIHLSEQQQSIDSDYLTALFFANDKRFEPLKNRLIKEGVFKESDLLIFTLSKETMLREFYP</sequence>
<evidence type="ECO:0000313" key="2">
    <source>
        <dbReference type="Proteomes" id="UP000001971"/>
    </source>
</evidence>
<dbReference type="PATRIC" id="fig|360102.15.peg.4359"/>
<dbReference type="KEGG" id="ypa:YPA_1262"/>